<dbReference type="AlphaFoldDB" id="A0AA36DN55"/>
<evidence type="ECO:0000256" key="1">
    <source>
        <dbReference type="SAM" id="Phobius"/>
    </source>
</evidence>
<gene>
    <name evidence="2" type="ORF">CYNAS_LOCUS2118</name>
</gene>
<organism evidence="2 3">
    <name type="scientific">Cylicocyclus nassatus</name>
    <name type="common">Nematode worm</name>
    <dbReference type="NCBI Taxonomy" id="53992"/>
    <lineage>
        <taxon>Eukaryota</taxon>
        <taxon>Metazoa</taxon>
        <taxon>Ecdysozoa</taxon>
        <taxon>Nematoda</taxon>
        <taxon>Chromadorea</taxon>
        <taxon>Rhabditida</taxon>
        <taxon>Rhabditina</taxon>
        <taxon>Rhabditomorpha</taxon>
        <taxon>Strongyloidea</taxon>
        <taxon>Strongylidae</taxon>
        <taxon>Cylicocyclus</taxon>
    </lineage>
</organism>
<dbReference type="Proteomes" id="UP001176961">
    <property type="component" value="Unassembled WGS sequence"/>
</dbReference>
<name>A0AA36DN55_CYLNA</name>
<keyword evidence="1" id="KW-1133">Transmembrane helix</keyword>
<keyword evidence="1" id="KW-0812">Transmembrane</keyword>
<sequence length="103" mass="11946">MFAPVTFRLSNIDTASSAIRADRCSGIDRNQSKQSWTVWSQQFVVLSTLTVFALLFPAGNFSNVSIARCYSVFRKRLHQIPKNGRYFRFFRYSRVSCLWCCIC</sequence>
<evidence type="ECO:0000313" key="3">
    <source>
        <dbReference type="Proteomes" id="UP001176961"/>
    </source>
</evidence>
<feature type="transmembrane region" description="Helical" evidence="1">
    <location>
        <begin position="43"/>
        <end position="66"/>
    </location>
</feature>
<protein>
    <submittedName>
        <fullName evidence="2">Uncharacterized protein</fullName>
    </submittedName>
</protein>
<accession>A0AA36DN55</accession>
<keyword evidence="1" id="KW-0472">Membrane</keyword>
<keyword evidence="3" id="KW-1185">Reference proteome</keyword>
<dbReference type="EMBL" id="CATQJL010000001">
    <property type="protein sequence ID" value="CAJ0590135.1"/>
    <property type="molecule type" value="Genomic_DNA"/>
</dbReference>
<evidence type="ECO:0000313" key="2">
    <source>
        <dbReference type="EMBL" id="CAJ0590135.1"/>
    </source>
</evidence>
<comment type="caution">
    <text evidence="2">The sequence shown here is derived from an EMBL/GenBank/DDBJ whole genome shotgun (WGS) entry which is preliminary data.</text>
</comment>
<proteinExistence type="predicted"/>
<reference evidence="2" key="1">
    <citation type="submission" date="2023-07" db="EMBL/GenBank/DDBJ databases">
        <authorList>
            <consortium name="CYATHOMIX"/>
        </authorList>
    </citation>
    <scope>NUCLEOTIDE SEQUENCE</scope>
    <source>
        <strain evidence="2">N/A</strain>
    </source>
</reference>